<organism evidence="5 6">
    <name type="scientific">Palleronia pelagia</name>
    <dbReference type="NCBI Taxonomy" id="387096"/>
    <lineage>
        <taxon>Bacteria</taxon>
        <taxon>Pseudomonadati</taxon>
        <taxon>Pseudomonadota</taxon>
        <taxon>Alphaproteobacteria</taxon>
        <taxon>Rhodobacterales</taxon>
        <taxon>Roseobacteraceae</taxon>
        <taxon>Palleronia</taxon>
    </lineage>
</organism>
<dbReference type="PANTHER" id="PTHR43537:SF49">
    <property type="entry name" value="TRANSCRIPTIONAL REGULATORY PROTEIN"/>
    <property type="match status" value="1"/>
</dbReference>
<evidence type="ECO:0000256" key="3">
    <source>
        <dbReference type="ARBA" id="ARBA00023163"/>
    </source>
</evidence>
<name>A0A1H8C520_9RHOB</name>
<dbReference type="Gene3D" id="1.10.10.10">
    <property type="entry name" value="Winged helix-like DNA-binding domain superfamily/Winged helix DNA-binding domain"/>
    <property type="match status" value="1"/>
</dbReference>
<evidence type="ECO:0000256" key="1">
    <source>
        <dbReference type="ARBA" id="ARBA00023015"/>
    </source>
</evidence>
<evidence type="ECO:0000313" key="5">
    <source>
        <dbReference type="EMBL" id="SEM89368.1"/>
    </source>
</evidence>
<dbReference type="Pfam" id="PF00392">
    <property type="entry name" value="GntR"/>
    <property type="match status" value="1"/>
</dbReference>
<dbReference type="Proteomes" id="UP000199372">
    <property type="component" value="Unassembled WGS sequence"/>
</dbReference>
<dbReference type="InterPro" id="IPR011711">
    <property type="entry name" value="GntR_C"/>
</dbReference>
<dbReference type="CDD" id="cd07377">
    <property type="entry name" value="WHTH_GntR"/>
    <property type="match status" value="1"/>
</dbReference>
<evidence type="ECO:0000313" key="6">
    <source>
        <dbReference type="Proteomes" id="UP000199372"/>
    </source>
</evidence>
<keyword evidence="6" id="KW-1185">Reference proteome</keyword>
<gene>
    <name evidence="5" type="ORF">SAMN04488011_101842</name>
</gene>
<dbReference type="Gene3D" id="1.20.120.530">
    <property type="entry name" value="GntR ligand-binding domain-like"/>
    <property type="match status" value="1"/>
</dbReference>
<dbReference type="InterPro" id="IPR036388">
    <property type="entry name" value="WH-like_DNA-bd_sf"/>
</dbReference>
<dbReference type="SMART" id="SM00895">
    <property type="entry name" value="FCD"/>
    <property type="match status" value="1"/>
</dbReference>
<dbReference type="PANTHER" id="PTHR43537">
    <property type="entry name" value="TRANSCRIPTIONAL REGULATOR, GNTR FAMILY"/>
    <property type="match status" value="1"/>
</dbReference>
<dbReference type="AlphaFoldDB" id="A0A1H8C520"/>
<dbReference type="PROSITE" id="PS50949">
    <property type="entry name" value="HTH_GNTR"/>
    <property type="match status" value="1"/>
</dbReference>
<dbReference type="SMART" id="SM00345">
    <property type="entry name" value="HTH_GNTR"/>
    <property type="match status" value="1"/>
</dbReference>
<reference evidence="6" key="1">
    <citation type="submission" date="2016-10" db="EMBL/GenBank/DDBJ databases">
        <authorList>
            <person name="Varghese N."/>
            <person name="Submissions S."/>
        </authorList>
    </citation>
    <scope>NUCLEOTIDE SEQUENCE [LARGE SCALE GENOMIC DNA]</scope>
    <source>
        <strain evidence="6">DSM 26893</strain>
    </source>
</reference>
<dbReference type="EMBL" id="FOCM01000001">
    <property type="protein sequence ID" value="SEM89368.1"/>
    <property type="molecule type" value="Genomic_DNA"/>
</dbReference>
<keyword evidence="2 5" id="KW-0238">DNA-binding</keyword>
<dbReference type="Pfam" id="PF07729">
    <property type="entry name" value="FCD"/>
    <property type="match status" value="1"/>
</dbReference>
<feature type="domain" description="HTH gntR-type" evidence="4">
    <location>
        <begin position="7"/>
        <end position="74"/>
    </location>
</feature>
<accession>A0A1H8C520</accession>
<dbReference type="InterPro" id="IPR008920">
    <property type="entry name" value="TF_FadR/GntR_C"/>
</dbReference>
<sequence>MATASRTVHSTAIAAQLEEEIVTGRLNAGSRLDEASLTKRFGVSRTPVREALHTLVSRSLAERIPFRGVIVVDTTPERVEQMFEAMGEMEALCGRLASERMKMRERTQLEEYVSRLGAISAQGDAEGYEIANAQFHELIYAGAHNKDLEEVSTALRLKLAPFRKSQLRSTERMHRSNEEHAVIVAAILDRDPEGAARALRRHLVSAAREVLRGLREGTGQTAEKGLKGD</sequence>
<dbReference type="RefSeq" id="WP_091844337.1">
    <property type="nucleotide sequence ID" value="NZ_FOCM01000001.1"/>
</dbReference>
<proteinExistence type="predicted"/>
<evidence type="ECO:0000259" key="4">
    <source>
        <dbReference type="PROSITE" id="PS50949"/>
    </source>
</evidence>
<dbReference type="GO" id="GO:0003677">
    <property type="term" value="F:DNA binding"/>
    <property type="evidence" value="ECO:0007669"/>
    <property type="project" value="UniProtKB-KW"/>
</dbReference>
<dbReference type="InterPro" id="IPR036390">
    <property type="entry name" value="WH_DNA-bd_sf"/>
</dbReference>
<dbReference type="SUPFAM" id="SSF46785">
    <property type="entry name" value="Winged helix' DNA-binding domain"/>
    <property type="match status" value="1"/>
</dbReference>
<protein>
    <submittedName>
        <fullName evidence="5">DNA-binding transcriptional regulator, GntR family</fullName>
    </submittedName>
</protein>
<dbReference type="InterPro" id="IPR000524">
    <property type="entry name" value="Tscrpt_reg_HTH_GntR"/>
</dbReference>
<dbReference type="SUPFAM" id="SSF48008">
    <property type="entry name" value="GntR ligand-binding domain-like"/>
    <property type="match status" value="1"/>
</dbReference>
<dbReference type="OrthoDB" id="7620579at2"/>
<keyword evidence="3" id="KW-0804">Transcription</keyword>
<dbReference type="GO" id="GO:0003700">
    <property type="term" value="F:DNA-binding transcription factor activity"/>
    <property type="evidence" value="ECO:0007669"/>
    <property type="project" value="InterPro"/>
</dbReference>
<keyword evidence="1" id="KW-0805">Transcription regulation</keyword>
<evidence type="ECO:0000256" key="2">
    <source>
        <dbReference type="ARBA" id="ARBA00023125"/>
    </source>
</evidence>